<dbReference type="InterPro" id="IPR043128">
    <property type="entry name" value="Rev_trsase/Diguanyl_cyclase"/>
</dbReference>
<proteinExistence type="predicted"/>
<dbReference type="InterPro" id="IPR029151">
    <property type="entry name" value="Sensor-like_sf"/>
</dbReference>
<dbReference type="CDD" id="cd01949">
    <property type="entry name" value="GGDEF"/>
    <property type="match status" value="1"/>
</dbReference>
<evidence type="ECO:0000256" key="2">
    <source>
        <dbReference type="ARBA" id="ARBA00022475"/>
    </source>
</evidence>
<dbReference type="Pfam" id="PF02743">
    <property type="entry name" value="dCache_1"/>
    <property type="match status" value="1"/>
</dbReference>
<keyword evidence="4 6" id="KW-1133">Transmembrane helix</keyword>
<evidence type="ECO:0000313" key="8">
    <source>
        <dbReference type="EMBL" id="QCP33601.1"/>
    </source>
</evidence>
<gene>
    <name evidence="8" type="ORF">AR1Y2_0147</name>
</gene>
<dbReference type="Gene3D" id="3.30.450.20">
    <property type="entry name" value="PAS domain"/>
    <property type="match status" value="2"/>
</dbReference>
<dbReference type="InterPro" id="IPR050469">
    <property type="entry name" value="Diguanylate_Cyclase"/>
</dbReference>
<keyword evidence="3 6" id="KW-0812">Transmembrane</keyword>
<dbReference type="EMBL" id="CP040058">
    <property type="protein sequence ID" value="QCP33601.1"/>
    <property type="molecule type" value="Genomic_DNA"/>
</dbReference>
<evidence type="ECO:0000256" key="5">
    <source>
        <dbReference type="ARBA" id="ARBA00023136"/>
    </source>
</evidence>
<feature type="transmembrane region" description="Helical" evidence="6">
    <location>
        <begin position="320"/>
        <end position="339"/>
    </location>
</feature>
<dbReference type="GO" id="GO:0052621">
    <property type="term" value="F:diguanylate cyclase activity"/>
    <property type="evidence" value="ECO:0007669"/>
    <property type="project" value="TreeGrafter"/>
</dbReference>
<sequence length="536" mass="60707">MNTVEWCKKRRWGVVIFLIVNILAVTVICKRESQYVAKSLSEHANHSQAQAEEVMENYSHSFQLFSQLLSREIQNNPNPNDIWNYLKGIDSKMKDIEGDTFDGLYMYYKGRYLYSWDTPYSEYESTGYKATERPWYKDAVSGKGKVVFTPPYMSYANHYILSTISQLQPDQKTVFAYDIKMGDIQDLVSSLKEYDSEQLMIFDNKGTVIGSSNADYLGGDLYADLDETKAVYQKALKAFKDAGDMKEEERSKLKDQLDSASAFYTFQKDFDKEFSKLKGQTSKVHTLKIKNKSYYGYLLKGKDYNFMILVPVSSMLKSTVQIWLLPLLALELLLIYILGRISKGQKNRELHAAYVDLGQTQKRLEIALSAAQKAAAIDDLTGMMNFKSFRKGVTDLIEEMDPDERGILIMIDGDRFKSVNDNYGHSVGDEVIKLSAQMIIGRIRTIDLASRLHGDEFAIFVSRTEDYSVAKKIMDDINVSLAKEAARRNMPSITMSAGAVVAKHGDTYVNLAKAADEALYEAKVTHNGGFAGVPKR</sequence>
<evidence type="ECO:0000256" key="1">
    <source>
        <dbReference type="ARBA" id="ARBA00004651"/>
    </source>
</evidence>
<dbReference type="PANTHER" id="PTHR45138:SF9">
    <property type="entry name" value="DIGUANYLATE CYCLASE DGCM-RELATED"/>
    <property type="match status" value="1"/>
</dbReference>
<evidence type="ECO:0000259" key="7">
    <source>
        <dbReference type="PROSITE" id="PS50887"/>
    </source>
</evidence>
<dbReference type="RefSeq" id="WP_137327252.1">
    <property type="nucleotide sequence ID" value="NZ_CP040058.1"/>
</dbReference>
<dbReference type="NCBIfam" id="TIGR00254">
    <property type="entry name" value="GGDEF"/>
    <property type="match status" value="1"/>
</dbReference>
<dbReference type="Gene3D" id="3.30.70.270">
    <property type="match status" value="1"/>
</dbReference>
<feature type="transmembrane region" description="Helical" evidence="6">
    <location>
        <begin position="12"/>
        <end position="28"/>
    </location>
</feature>
<dbReference type="PANTHER" id="PTHR45138">
    <property type="entry name" value="REGULATORY COMPONENTS OF SENSORY TRANSDUCTION SYSTEM"/>
    <property type="match status" value="1"/>
</dbReference>
<keyword evidence="2" id="KW-1003">Cell membrane</keyword>
<evidence type="ECO:0000313" key="9">
    <source>
        <dbReference type="Proteomes" id="UP000298653"/>
    </source>
</evidence>
<dbReference type="Proteomes" id="UP000298653">
    <property type="component" value="Chromosome"/>
</dbReference>
<reference evidence="8 9" key="1">
    <citation type="submission" date="2019-05" db="EMBL/GenBank/DDBJ databases">
        <title>Complete genome sequencing of Anaerostipes rhamnosivorans.</title>
        <authorList>
            <person name="Bui T.P.N."/>
            <person name="de Vos W.M."/>
        </authorList>
    </citation>
    <scope>NUCLEOTIDE SEQUENCE [LARGE SCALE GENOMIC DNA]</scope>
    <source>
        <strain evidence="8 9">1y2</strain>
    </source>
</reference>
<organism evidence="8 9">
    <name type="scientific">Anaerostipes rhamnosivorans</name>
    <dbReference type="NCBI Taxonomy" id="1229621"/>
    <lineage>
        <taxon>Bacteria</taxon>
        <taxon>Bacillati</taxon>
        <taxon>Bacillota</taxon>
        <taxon>Clostridia</taxon>
        <taxon>Lachnospirales</taxon>
        <taxon>Lachnospiraceae</taxon>
        <taxon>Anaerostipes</taxon>
    </lineage>
</organism>
<keyword evidence="5 6" id="KW-0472">Membrane</keyword>
<comment type="subcellular location">
    <subcellularLocation>
        <location evidence="1">Cell membrane</location>
        <topology evidence="1">Multi-pass membrane protein</topology>
    </subcellularLocation>
</comment>
<dbReference type="SUPFAM" id="SSF103190">
    <property type="entry name" value="Sensory domain-like"/>
    <property type="match status" value="1"/>
</dbReference>
<evidence type="ECO:0000256" key="4">
    <source>
        <dbReference type="ARBA" id="ARBA00022989"/>
    </source>
</evidence>
<dbReference type="InterPro" id="IPR029787">
    <property type="entry name" value="Nucleotide_cyclase"/>
</dbReference>
<dbReference type="AlphaFoldDB" id="A0A4P8IAN4"/>
<name>A0A4P8IAN4_9FIRM</name>
<feature type="domain" description="GGDEF" evidence="7">
    <location>
        <begin position="404"/>
        <end position="536"/>
    </location>
</feature>
<dbReference type="InterPro" id="IPR000160">
    <property type="entry name" value="GGDEF_dom"/>
</dbReference>
<accession>A0A4P8IAN4</accession>
<dbReference type="SMART" id="SM00267">
    <property type="entry name" value="GGDEF"/>
    <property type="match status" value="1"/>
</dbReference>
<dbReference type="OrthoDB" id="9805474at2"/>
<protein>
    <submittedName>
        <fullName evidence="8">GGDEF domain</fullName>
    </submittedName>
</protein>
<dbReference type="PROSITE" id="PS50887">
    <property type="entry name" value="GGDEF"/>
    <property type="match status" value="1"/>
</dbReference>
<keyword evidence="9" id="KW-1185">Reference proteome</keyword>
<dbReference type="InterPro" id="IPR033479">
    <property type="entry name" value="dCache_1"/>
</dbReference>
<dbReference type="SUPFAM" id="SSF55073">
    <property type="entry name" value="Nucleotide cyclase"/>
    <property type="match status" value="1"/>
</dbReference>
<dbReference type="KEGG" id="arf:AR1Y2_0147"/>
<dbReference type="Pfam" id="PF00990">
    <property type="entry name" value="GGDEF"/>
    <property type="match status" value="1"/>
</dbReference>
<evidence type="ECO:0000256" key="6">
    <source>
        <dbReference type="SAM" id="Phobius"/>
    </source>
</evidence>
<dbReference type="GO" id="GO:0005886">
    <property type="term" value="C:plasma membrane"/>
    <property type="evidence" value="ECO:0007669"/>
    <property type="project" value="UniProtKB-SubCell"/>
</dbReference>
<evidence type="ECO:0000256" key="3">
    <source>
        <dbReference type="ARBA" id="ARBA00022692"/>
    </source>
</evidence>